<keyword evidence="2" id="KW-1185">Reference proteome</keyword>
<sequence length="130" mass="14254">MSIILAQFTSAPESTKSCTLPFFTATKPTYTLAVFTWQVALSDSGCPSHHSPPSPEFEVAQILLEVEFTLSSVGQLDANFVSSVPRNVAREASVLARCGGWGILFVSRLHRQVISSFPIFFVDLFIVRNS</sequence>
<proteinExistence type="predicted"/>
<dbReference type="Proteomes" id="UP000299102">
    <property type="component" value="Unassembled WGS sequence"/>
</dbReference>
<comment type="caution">
    <text evidence="1">The sequence shown here is derived from an EMBL/GenBank/DDBJ whole genome shotgun (WGS) entry which is preliminary data.</text>
</comment>
<accession>A0A4C1U0B5</accession>
<evidence type="ECO:0000313" key="1">
    <source>
        <dbReference type="EMBL" id="GBP19677.1"/>
    </source>
</evidence>
<protein>
    <submittedName>
        <fullName evidence="1">Uncharacterized protein</fullName>
    </submittedName>
</protein>
<gene>
    <name evidence="1" type="ORF">EVAR_75649_1</name>
</gene>
<evidence type="ECO:0000313" key="2">
    <source>
        <dbReference type="Proteomes" id="UP000299102"/>
    </source>
</evidence>
<name>A0A4C1U0B5_EUMVA</name>
<organism evidence="1 2">
    <name type="scientific">Eumeta variegata</name>
    <name type="common">Bagworm moth</name>
    <name type="synonym">Eumeta japonica</name>
    <dbReference type="NCBI Taxonomy" id="151549"/>
    <lineage>
        <taxon>Eukaryota</taxon>
        <taxon>Metazoa</taxon>
        <taxon>Ecdysozoa</taxon>
        <taxon>Arthropoda</taxon>
        <taxon>Hexapoda</taxon>
        <taxon>Insecta</taxon>
        <taxon>Pterygota</taxon>
        <taxon>Neoptera</taxon>
        <taxon>Endopterygota</taxon>
        <taxon>Lepidoptera</taxon>
        <taxon>Glossata</taxon>
        <taxon>Ditrysia</taxon>
        <taxon>Tineoidea</taxon>
        <taxon>Psychidae</taxon>
        <taxon>Oiketicinae</taxon>
        <taxon>Eumeta</taxon>
    </lineage>
</organism>
<dbReference type="EMBL" id="BGZK01000110">
    <property type="protein sequence ID" value="GBP19677.1"/>
    <property type="molecule type" value="Genomic_DNA"/>
</dbReference>
<reference evidence="1 2" key="1">
    <citation type="journal article" date="2019" name="Commun. Biol.">
        <title>The bagworm genome reveals a unique fibroin gene that provides high tensile strength.</title>
        <authorList>
            <person name="Kono N."/>
            <person name="Nakamura H."/>
            <person name="Ohtoshi R."/>
            <person name="Tomita M."/>
            <person name="Numata K."/>
            <person name="Arakawa K."/>
        </authorList>
    </citation>
    <scope>NUCLEOTIDE SEQUENCE [LARGE SCALE GENOMIC DNA]</scope>
</reference>
<dbReference type="AlphaFoldDB" id="A0A4C1U0B5"/>